<evidence type="ECO:0000313" key="2">
    <source>
        <dbReference type="Proteomes" id="UP000724584"/>
    </source>
</evidence>
<accession>A0ACB7PEP1</accession>
<sequence>MPRPSAQSGLSPLGRNNSMEIQPPVADRLYGCIDNTKMPRLGQQRWEELEIMDDDAPEPAPEAPEPFRMMAPPPPPPQPQQVVQRAEGATIFQALSEYRRLLEAHSGRSCISCYAVDKTSKMHYLRHCADFKDGVHTGGHSPNRRPRADHQQQQILSSRLSQKGHLLQLYAAYGLGEPWARLKYGDRPESDGLEEAAFFVAERRGLEERGGTGKSDE</sequence>
<gene>
    <name evidence="1" type="ORF">F5144DRAFT_560197</name>
</gene>
<reference evidence="1 2" key="1">
    <citation type="journal article" date="2021" name="Nat. Commun.">
        <title>Genetic determinants of endophytism in the Arabidopsis root mycobiome.</title>
        <authorList>
            <person name="Mesny F."/>
            <person name="Miyauchi S."/>
            <person name="Thiergart T."/>
            <person name="Pickel B."/>
            <person name="Atanasova L."/>
            <person name="Karlsson M."/>
            <person name="Huettel B."/>
            <person name="Barry K.W."/>
            <person name="Haridas S."/>
            <person name="Chen C."/>
            <person name="Bauer D."/>
            <person name="Andreopoulos W."/>
            <person name="Pangilinan J."/>
            <person name="LaButti K."/>
            <person name="Riley R."/>
            <person name="Lipzen A."/>
            <person name="Clum A."/>
            <person name="Drula E."/>
            <person name="Henrissat B."/>
            <person name="Kohler A."/>
            <person name="Grigoriev I.V."/>
            <person name="Martin F.M."/>
            <person name="Hacquard S."/>
        </authorList>
    </citation>
    <scope>NUCLEOTIDE SEQUENCE [LARGE SCALE GENOMIC DNA]</scope>
    <source>
        <strain evidence="1 2">MPI-SDFR-AT-0079</strain>
    </source>
</reference>
<organism evidence="1 2">
    <name type="scientific">Chaetomium tenue</name>
    <dbReference type="NCBI Taxonomy" id="1854479"/>
    <lineage>
        <taxon>Eukaryota</taxon>
        <taxon>Fungi</taxon>
        <taxon>Dikarya</taxon>
        <taxon>Ascomycota</taxon>
        <taxon>Pezizomycotina</taxon>
        <taxon>Sordariomycetes</taxon>
        <taxon>Sordariomycetidae</taxon>
        <taxon>Sordariales</taxon>
        <taxon>Chaetomiaceae</taxon>
        <taxon>Chaetomium</taxon>
    </lineage>
</organism>
<dbReference type="EMBL" id="JAGIZQ010000002">
    <property type="protein sequence ID" value="KAH6640397.1"/>
    <property type="molecule type" value="Genomic_DNA"/>
</dbReference>
<protein>
    <submittedName>
        <fullName evidence="1">Uncharacterized protein</fullName>
    </submittedName>
</protein>
<dbReference type="Proteomes" id="UP000724584">
    <property type="component" value="Unassembled WGS sequence"/>
</dbReference>
<proteinExistence type="predicted"/>
<keyword evidence="2" id="KW-1185">Reference proteome</keyword>
<comment type="caution">
    <text evidence="1">The sequence shown here is derived from an EMBL/GenBank/DDBJ whole genome shotgun (WGS) entry which is preliminary data.</text>
</comment>
<evidence type="ECO:0000313" key="1">
    <source>
        <dbReference type="EMBL" id="KAH6640397.1"/>
    </source>
</evidence>
<name>A0ACB7PEP1_9PEZI</name>